<keyword evidence="7" id="KW-0732">Signal</keyword>
<dbReference type="GO" id="GO:0005737">
    <property type="term" value="C:cytoplasm"/>
    <property type="evidence" value="ECO:0007669"/>
    <property type="project" value="TreeGrafter"/>
</dbReference>
<dbReference type="eggNOG" id="KOG1021">
    <property type="taxonomic scope" value="Eukaryota"/>
</dbReference>
<dbReference type="InParanoid" id="D8TVS8"/>
<keyword evidence="1" id="KW-0479">Metal-binding</keyword>
<name>D8TVS8_VOLCA</name>
<proteinExistence type="inferred from homology"/>
<dbReference type="GeneID" id="9617544"/>
<dbReference type="eggNOG" id="KOG3009">
    <property type="taxonomic scope" value="Eukaryota"/>
</dbReference>
<dbReference type="Pfam" id="PF03016">
    <property type="entry name" value="Exostosin_GT47"/>
    <property type="match status" value="2"/>
</dbReference>
<dbReference type="PANTHER" id="PTHR42909">
    <property type="entry name" value="ZGC:136858"/>
    <property type="match status" value="1"/>
</dbReference>
<dbReference type="Proteomes" id="UP000001058">
    <property type="component" value="Unassembled WGS sequence"/>
</dbReference>
<dbReference type="PROSITE" id="PS00022">
    <property type="entry name" value="EGF_1"/>
    <property type="match status" value="1"/>
</dbReference>
<gene>
    <name evidence="9" type="ORF">VOLCADRAFT_104742</name>
</gene>
<evidence type="ECO:0000259" key="8">
    <source>
        <dbReference type="PROSITE" id="PS00022"/>
    </source>
</evidence>
<accession>D8TVS8</accession>
<reference evidence="9 10" key="1">
    <citation type="journal article" date="2010" name="Science">
        <title>Genomic analysis of organismal complexity in the multicellular green alga Volvox carteri.</title>
        <authorList>
            <person name="Prochnik S.E."/>
            <person name="Umen J."/>
            <person name="Nedelcu A.M."/>
            <person name="Hallmann A."/>
            <person name="Miller S.M."/>
            <person name="Nishii I."/>
            <person name="Ferris P."/>
            <person name="Kuo A."/>
            <person name="Mitros T."/>
            <person name="Fritz-Laylin L.K."/>
            <person name="Hellsten U."/>
            <person name="Chapman J."/>
            <person name="Simakov O."/>
            <person name="Rensing S.A."/>
            <person name="Terry A."/>
            <person name="Pangilinan J."/>
            <person name="Kapitonov V."/>
            <person name="Jurka J."/>
            <person name="Salamov A."/>
            <person name="Shapiro H."/>
            <person name="Schmutz J."/>
            <person name="Grimwood J."/>
            <person name="Lindquist E."/>
            <person name="Lucas S."/>
            <person name="Grigoriev I.V."/>
            <person name="Schmitt R."/>
            <person name="Kirk D."/>
            <person name="Rokhsar D.S."/>
        </authorList>
    </citation>
    <scope>NUCLEOTIDE SEQUENCE [LARGE SCALE GENOMIC DNA]</scope>
    <source>
        <strain evidence="10">f. Nagariensis / Eve</strain>
    </source>
</reference>
<dbReference type="KEGG" id="vcn:VOLCADRAFT_104742"/>
<evidence type="ECO:0000256" key="5">
    <source>
        <dbReference type="ARBA" id="ARBA00023295"/>
    </source>
</evidence>
<dbReference type="PANTHER" id="PTHR42909:SF1">
    <property type="entry name" value="CARBOHYDRATE KINASE PFKB DOMAIN-CONTAINING PROTEIN"/>
    <property type="match status" value="1"/>
</dbReference>
<evidence type="ECO:0000313" key="10">
    <source>
        <dbReference type="Proteomes" id="UP000001058"/>
    </source>
</evidence>
<feature type="domain" description="EGF-like" evidence="8">
    <location>
        <begin position="228"/>
        <end position="239"/>
    </location>
</feature>
<dbReference type="OrthoDB" id="522294at2759"/>
<evidence type="ECO:0000313" key="9">
    <source>
        <dbReference type="EMBL" id="EFJ48356.1"/>
    </source>
</evidence>
<evidence type="ECO:0000256" key="2">
    <source>
        <dbReference type="ARBA" id="ARBA00022801"/>
    </source>
</evidence>
<organism evidence="10">
    <name type="scientific">Volvox carteri f. nagariensis</name>
    <dbReference type="NCBI Taxonomy" id="3068"/>
    <lineage>
        <taxon>Eukaryota</taxon>
        <taxon>Viridiplantae</taxon>
        <taxon>Chlorophyta</taxon>
        <taxon>core chlorophytes</taxon>
        <taxon>Chlorophyceae</taxon>
        <taxon>CS clade</taxon>
        <taxon>Chlamydomonadales</taxon>
        <taxon>Volvocaceae</taxon>
        <taxon>Volvox</taxon>
    </lineage>
</organism>
<dbReference type="GO" id="GO:0016798">
    <property type="term" value="F:hydrolase activity, acting on glycosyl bonds"/>
    <property type="evidence" value="ECO:0007669"/>
    <property type="project" value="UniProtKB-KW"/>
</dbReference>
<feature type="signal peptide" evidence="7">
    <location>
        <begin position="1"/>
        <end position="25"/>
    </location>
</feature>
<dbReference type="GO" id="GO:0004730">
    <property type="term" value="F:pseudouridylate synthase activity"/>
    <property type="evidence" value="ECO:0007669"/>
    <property type="project" value="InterPro"/>
</dbReference>
<dbReference type="Gene3D" id="3.40.1790.10">
    <property type="entry name" value="Indigoidine synthase domain"/>
    <property type="match status" value="1"/>
</dbReference>
<protein>
    <recommendedName>
        <fullName evidence="8">EGF-like domain-containing protein</fullName>
    </recommendedName>
</protein>
<dbReference type="AlphaFoldDB" id="D8TVS8"/>
<dbReference type="GO" id="GO:0046872">
    <property type="term" value="F:metal ion binding"/>
    <property type="evidence" value="ECO:0007669"/>
    <property type="project" value="UniProtKB-KW"/>
</dbReference>
<dbReference type="InterPro" id="IPR040911">
    <property type="entry name" value="Exostosin_GT47"/>
</dbReference>
<dbReference type="RefSeq" id="XP_002950610.1">
    <property type="nucleotide sequence ID" value="XM_002950564.1"/>
</dbReference>
<dbReference type="InterPro" id="IPR007342">
    <property type="entry name" value="PsuG"/>
</dbReference>
<dbReference type="STRING" id="3068.D8TVS8"/>
<dbReference type="SUPFAM" id="SSF110581">
    <property type="entry name" value="Indigoidine synthase A-like"/>
    <property type="match status" value="1"/>
</dbReference>
<evidence type="ECO:0000256" key="3">
    <source>
        <dbReference type="ARBA" id="ARBA00023211"/>
    </source>
</evidence>
<dbReference type="HAMAP" id="MF_01876">
    <property type="entry name" value="PsiMP_glycosidase"/>
    <property type="match status" value="1"/>
</dbReference>
<keyword evidence="3" id="KW-0464">Manganese</keyword>
<evidence type="ECO:0000256" key="4">
    <source>
        <dbReference type="ARBA" id="ARBA00023239"/>
    </source>
</evidence>
<evidence type="ECO:0000256" key="7">
    <source>
        <dbReference type="SAM" id="SignalP"/>
    </source>
</evidence>
<dbReference type="InterPro" id="IPR000742">
    <property type="entry name" value="EGF"/>
</dbReference>
<dbReference type="InterPro" id="IPR022830">
    <property type="entry name" value="Indigdn_synthA-like"/>
</dbReference>
<evidence type="ECO:0000256" key="1">
    <source>
        <dbReference type="ARBA" id="ARBA00022723"/>
    </source>
</evidence>
<keyword evidence="4" id="KW-0456">Lyase</keyword>
<keyword evidence="2" id="KW-0378">Hydrolase</keyword>
<keyword evidence="10" id="KW-1185">Reference proteome</keyword>
<feature type="region of interest" description="Disordered" evidence="6">
    <location>
        <begin position="1091"/>
        <end position="1119"/>
    </location>
</feature>
<keyword evidence="5" id="KW-0326">Glycosidase</keyword>
<sequence length="1119" mass="124030">MRAMYCCFFLSAKLVLFGLADMATATVKLDNATARSGWQAPPAHKSCFPHVTRAMKTALCPTTETAGETVGETVGEAVGETVGEAQGGEKAMERVKVLSGRQLSEHPYSCPSYLKYEGSGHVPQPPCFYDILLNNNLLCYRYKGVPESQQLSDSPSLDDPDVEWLHVRGYPTFQELQAMPSPKEVKMPDGIYRPLKECPGRCSDRGWCQSLGGNVLMERHEDPEERWCHCHSFFRGKTCEIADPLHCYRNCSGVGTCLNGWCHCEPGYWGHGCTRTKAYGSKVGTCGLVGWRPNHAAIKIYVYDLPSIVLHRREFQDQWSYIDLMYNAELEFTERLLGDWSVRTENPWEAALFYVPTFTYWFTGNVGHPTFIFQHVVHHLQHLAPFFNLTGGRNHVMWATNDRGACKLQMSQLELQHPIKMVHFGQAPRHAYLQKAHMMGSGHGIDTLGGVASLLGALPHPGHRFEEFPEFTAADILEEHEICLRPEKDVVTPNVLHQGWVEPGAYRQVWDVKFVDGERVVTRQQDDLEKRTYTLFFGGYTKSIMAYSQGVRQALRSMFGPGGKYDPNGPNARSDFLVTDPRHDAIDLMARSKFCLAPMGAGWGIRLAEAMVRGCVPVVIQDHVYQPLWDVVPFEEFSLRFSRRDVADLVDHLDDVTSEQLARLQGGVERYHRWEEWGMGESYTSYDKSFHTCLSSIPVASNVDNHRVVISDAIPYCLRNFPNFHFKPLFEACQGAYQFPCYIYRQKFIFFDAEDFSCGVRRLSFFMVEPRLQVSPEVQAALTEGLPVVALESTIITHGMPWPDNLSTALEVENVVRASGAIPATIAIIKGVPHIGMQREELEHIARKGTAVQKVSRRDLPVVMAKQLDGATTVSATAALAALAGIHVFVTGGIGGVHRGGEVTMDVSADLTELGRTPIAVVCAGAKSILDIPRTLEVLETRGVAVASYGTDDFPAFFTPHSGCRSPARVDSPAEAAAMLKSIQQLGLGSGILVAVPIPREQAAEGEEVEAAIRTALQEAGSQGIKGNEVTPFLLERVRTLTGGRSLDANIKLVKNNARIGSAIARQYAAQLRLQDRQQELQLRQQEQQLRRQEATASAAGRGGAGRGGAALPRLRSKL</sequence>
<feature type="chain" id="PRO_5003123934" description="EGF-like domain-containing protein" evidence="7">
    <location>
        <begin position="26"/>
        <end position="1119"/>
    </location>
</feature>
<dbReference type="CDD" id="cd00054">
    <property type="entry name" value="EGF_CA"/>
    <property type="match status" value="1"/>
</dbReference>
<dbReference type="Pfam" id="PF04227">
    <property type="entry name" value="Indigoidine_A"/>
    <property type="match status" value="1"/>
</dbReference>
<evidence type="ECO:0000256" key="6">
    <source>
        <dbReference type="SAM" id="MobiDB-lite"/>
    </source>
</evidence>
<dbReference type="EMBL" id="GL378340">
    <property type="protein sequence ID" value="EFJ48356.1"/>
    <property type="molecule type" value="Genomic_DNA"/>
</dbReference>